<dbReference type="OrthoDB" id="66881at2759"/>
<dbReference type="GeneID" id="16075089"/>
<feature type="compositionally biased region" description="Low complexity" evidence="8">
    <location>
        <begin position="116"/>
        <end position="137"/>
    </location>
</feature>
<evidence type="ECO:0000313" key="9">
    <source>
        <dbReference type="EMBL" id="EGD72684.1"/>
    </source>
</evidence>
<evidence type="ECO:0000256" key="1">
    <source>
        <dbReference type="ARBA" id="ARBA00001974"/>
    </source>
</evidence>
<comment type="cofactor">
    <cofactor evidence="1">
        <name>FAD</name>
        <dbReference type="ChEBI" id="CHEBI:57692"/>
    </cofactor>
</comment>
<dbReference type="PIRSF" id="PIRSF000332">
    <property type="entry name" value="FMO"/>
    <property type="match status" value="1"/>
</dbReference>
<dbReference type="FunCoup" id="F2U8H6">
    <property type="interactions" value="546"/>
</dbReference>
<evidence type="ECO:0000256" key="2">
    <source>
        <dbReference type="ARBA" id="ARBA00009183"/>
    </source>
</evidence>
<evidence type="ECO:0000256" key="5">
    <source>
        <dbReference type="ARBA" id="ARBA00022857"/>
    </source>
</evidence>
<dbReference type="STRING" id="946362.F2U8H6"/>
<dbReference type="RefSeq" id="XP_004994507.1">
    <property type="nucleotide sequence ID" value="XM_004994450.1"/>
</dbReference>
<protein>
    <recommendedName>
        <fullName evidence="11">Flavin-containing monooxygenase</fullName>
    </recommendedName>
</protein>
<evidence type="ECO:0000256" key="6">
    <source>
        <dbReference type="ARBA" id="ARBA00023002"/>
    </source>
</evidence>
<comment type="similarity">
    <text evidence="2">Belongs to the FMO family.</text>
</comment>
<keyword evidence="4" id="KW-0274">FAD</keyword>
<evidence type="ECO:0000256" key="3">
    <source>
        <dbReference type="ARBA" id="ARBA00022630"/>
    </source>
</evidence>
<reference evidence="9" key="1">
    <citation type="submission" date="2009-08" db="EMBL/GenBank/DDBJ databases">
        <title>Annotation of Salpingoeca rosetta.</title>
        <authorList>
            <consortium name="The Broad Institute Genome Sequencing Platform"/>
            <person name="Russ C."/>
            <person name="Cuomo C."/>
            <person name="Burger G."/>
            <person name="Gray M.W."/>
            <person name="Holland P.W.H."/>
            <person name="King N."/>
            <person name="Lang F.B.F."/>
            <person name="Roger A.J."/>
            <person name="Ruiz-Trillo I."/>
            <person name="Young S.K."/>
            <person name="Zeng Q."/>
            <person name="Gargeya S."/>
            <person name="Alvarado L."/>
            <person name="Berlin A."/>
            <person name="Chapman S.B."/>
            <person name="Chen Z."/>
            <person name="Freedman E."/>
            <person name="Gellesch M."/>
            <person name="Goldberg J."/>
            <person name="Griggs A."/>
            <person name="Gujja S."/>
            <person name="Heilman E."/>
            <person name="Heiman D."/>
            <person name="Howarth C."/>
            <person name="Mehta T."/>
            <person name="Neiman D."/>
            <person name="Pearson M."/>
            <person name="Roberts A."/>
            <person name="Saif S."/>
            <person name="Shea T."/>
            <person name="Shenoy N."/>
            <person name="Sisk P."/>
            <person name="Stolte C."/>
            <person name="Sykes S."/>
            <person name="White J."/>
            <person name="Yandava C."/>
            <person name="Haas B."/>
            <person name="Nusbaum C."/>
            <person name="Birren B."/>
        </authorList>
    </citation>
    <scope>NUCLEOTIDE SEQUENCE [LARGE SCALE GENOMIC DNA]</scope>
    <source>
        <strain evidence="9">ATCC 50818</strain>
    </source>
</reference>
<name>F2U8H6_SALR5</name>
<accession>F2U8H6</accession>
<evidence type="ECO:0000313" key="10">
    <source>
        <dbReference type="Proteomes" id="UP000007799"/>
    </source>
</evidence>
<keyword evidence="5" id="KW-0521">NADP</keyword>
<dbReference type="PRINTS" id="PR00370">
    <property type="entry name" value="FMOXYGENASE"/>
</dbReference>
<evidence type="ECO:0000256" key="4">
    <source>
        <dbReference type="ARBA" id="ARBA00022827"/>
    </source>
</evidence>
<dbReference type="EMBL" id="GL832964">
    <property type="protein sequence ID" value="EGD72684.1"/>
    <property type="molecule type" value="Genomic_DNA"/>
</dbReference>
<dbReference type="eggNOG" id="KOG1399">
    <property type="taxonomic scope" value="Eukaryota"/>
</dbReference>
<dbReference type="OMA" id="VMIKEVN"/>
<evidence type="ECO:0000256" key="7">
    <source>
        <dbReference type="ARBA" id="ARBA00023033"/>
    </source>
</evidence>
<dbReference type="Gene3D" id="3.50.50.60">
    <property type="entry name" value="FAD/NAD(P)-binding domain"/>
    <property type="match status" value="3"/>
</dbReference>
<gene>
    <name evidence="9" type="ORF">PTSG_12173</name>
</gene>
<keyword evidence="7" id="KW-0503">Monooxygenase</keyword>
<dbReference type="KEGG" id="sre:PTSG_12173"/>
<sequence length="497" mass="54417">MRRVAVIGAGAAGLAAARRLMASFDVVVFERSSKAGGTWNFTMDQSDAVHSSMYRDLHTNLPKQIMAFPEFEFTQGKETFVHHTDVQAYLEAFAAHYGINAITRFRTQVVRVAHTSNSKGSKGSNSSSSSSSSSNGSRDAGDGSSLGDEEADSAPLSGEALMEKDGAWAVRVESLETGETEDLTFDAVVVCNGHYAKPIMPSIPGLDRFQGEVLHSHTYRMPEPFAGKRVVCLGGGQSGRDISQELCAVSNAVTLSHYDPERRLGEPPLVEKPPIKAVAEDGSIVFEDGSSTAADTLILCTGYAFSFPFLDEASCGVQVVDDGRIVDNVYRQVFNIAHPTMTFIGLPVKVLPFPLFDLQCQWVHAVWAGAKSLPSRLEMHAEVAAAREQRRRLAVPRRHEHVLGGTQWEYNRELARLAGVSPLEPWREEVYLKNNELRANMPWQYKLNTFHVAKDGSWTVDVVDKPSTKQQQQQQQQQGGAEGCAEVHDGAVVHQTA</sequence>
<evidence type="ECO:0000256" key="8">
    <source>
        <dbReference type="SAM" id="MobiDB-lite"/>
    </source>
</evidence>
<dbReference type="GO" id="GO:0004499">
    <property type="term" value="F:N,N-dimethylaniline monooxygenase activity"/>
    <property type="evidence" value="ECO:0007669"/>
    <property type="project" value="InterPro"/>
</dbReference>
<dbReference type="GO" id="GO:0050661">
    <property type="term" value="F:NADP binding"/>
    <property type="evidence" value="ECO:0007669"/>
    <property type="project" value="InterPro"/>
</dbReference>
<keyword evidence="3" id="KW-0285">Flavoprotein</keyword>
<dbReference type="Proteomes" id="UP000007799">
    <property type="component" value="Unassembled WGS sequence"/>
</dbReference>
<dbReference type="Pfam" id="PF00743">
    <property type="entry name" value="FMO-like"/>
    <property type="match status" value="3"/>
</dbReference>
<keyword evidence="6" id="KW-0560">Oxidoreductase</keyword>
<dbReference type="InParanoid" id="F2U8H6"/>
<dbReference type="GO" id="GO:0050660">
    <property type="term" value="F:flavin adenine dinucleotide binding"/>
    <property type="evidence" value="ECO:0007669"/>
    <property type="project" value="InterPro"/>
</dbReference>
<feature type="region of interest" description="Disordered" evidence="8">
    <location>
        <begin position="464"/>
        <end position="497"/>
    </location>
</feature>
<dbReference type="InterPro" id="IPR050346">
    <property type="entry name" value="FMO-like"/>
</dbReference>
<dbReference type="PANTHER" id="PTHR23023">
    <property type="entry name" value="DIMETHYLANILINE MONOOXYGENASE"/>
    <property type="match status" value="1"/>
</dbReference>
<organism evidence="10">
    <name type="scientific">Salpingoeca rosetta (strain ATCC 50818 / BSB-021)</name>
    <dbReference type="NCBI Taxonomy" id="946362"/>
    <lineage>
        <taxon>Eukaryota</taxon>
        <taxon>Choanoflagellata</taxon>
        <taxon>Craspedida</taxon>
        <taxon>Salpingoecidae</taxon>
        <taxon>Salpingoeca</taxon>
    </lineage>
</organism>
<dbReference type="AlphaFoldDB" id="F2U8H6"/>
<proteinExistence type="inferred from homology"/>
<keyword evidence="10" id="KW-1185">Reference proteome</keyword>
<feature type="region of interest" description="Disordered" evidence="8">
    <location>
        <begin position="115"/>
        <end position="154"/>
    </location>
</feature>
<dbReference type="InterPro" id="IPR020946">
    <property type="entry name" value="Flavin_mOase-like"/>
</dbReference>
<dbReference type="InterPro" id="IPR036188">
    <property type="entry name" value="FAD/NAD-bd_sf"/>
</dbReference>
<dbReference type="InterPro" id="IPR000960">
    <property type="entry name" value="Flavin_mOase"/>
</dbReference>
<evidence type="ECO:0008006" key="11">
    <source>
        <dbReference type="Google" id="ProtNLM"/>
    </source>
</evidence>
<dbReference type="FunFam" id="3.50.50.60:FF:000138">
    <property type="entry name" value="Flavin-containing monooxygenase"/>
    <property type="match status" value="1"/>
</dbReference>
<dbReference type="SUPFAM" id="SSF51905">
    <property type="entry name" value="FAD/NAD(P)-binding domain"/>
    <property type="match status" value="2"/>
</dbReference>